<keyword evidence="1" id="KW-1133">Transmembrane helix</keyword>
<evidence type="ECO:0000313" key="3">
    <source>
        <dbReference type="Proteomes" id="UP000028623"/>
    </source>
</evidence>
<evidence type="ECO:0000256" key="1">
    <source>
        <dbReference type="SAM" id="Phobius"/>
    </source>
</evidence>
<dbReference type="EMBL" id="JPLY01000001">
    <property type="protein sequence ID" value="KFC23644.1"/>
    <property type="molecule type" value="Genomic_DNA"/>
</dbReference>
<sequence>MYFSDSRISFDKNVMYRIWSVILTMFLLLIYLDIKLISINSSNTPDRKKQLRIFMLRVFAYAIIFVAFPMNLLVFDKGSSGELLSFSDKIILSSFVLVMLNALALIPYLAQRNIALFFKLKDVLIYNVGMVVCMLVLLYLGVSQYMAPAIAGLLSGFGFLKKMLDAWDHINEFFDIKDKRIHEMF</sequence>
<gene>
    <name evidence="2" type="ORF">IO89_03425</name>
</gene>
<organism evidence="2 3">
    <name type="scientific">Epilithonimonas lactis</name>
    <dbReference type="NCBI Taxonomy" id="421072"/>
    <lineage>
        <taxon>Bacteria</taxon>
        <taxon>Pseudomonadati</taxon>
        <taxon>Bacteroidota</taxon>
        <taxon>Flavobacteriia</taxon>
        <taxon>Flavobacteriales</taxon>
        <taxon>Weeksellaceae</taxon>
        <taxon>Chryseobacterium group</taxon>
        <taxon>Epilithonimonas</taxon>
    </lineage>
</organism>
<dbReference type="eggNOG" id="ENOG502ZMN2">
    <property type="taxonomic scope" value="Bacteria"/>
</dbReference>
<evidence type="ECO:0000313" key="2">
    <source>
        <dbReference type="EMBL" id="KFC23644.1"/>
    </source>
</evidence>
<comment type="caution">
    <text evidence="2">The sequence shown here is derived from an EMBL/GenBank/DDBJ whole genome shotgun (WGS) entry which is preliminary data.</text>
</comment>
<keyword evidence="1" id="KW-0472">Membrane</keyword>
<feature type="transmembrane region" description="Helical" evidence="1">
    <location>
        <begin position="53"/>
        <end position="70"/>
    </location>
</feature>
<reference evidence="2 3" key="1">
    <citation type="submission" date="2014-07" db="EMBL/GenBank/DDBJ databases">
        <title>Epilithonimonas lactis LMG 22401 Genome.</title>
        <authorList>
            <person name="Pipes S.E."/>
            <person name="Stropko S.J."/>
        </authorList>
    </citation>
    <scope>NUCLEOTIDE SEQUENCE [LARGE SCALE GENOMIC DNA]</scope>
    <source>
        <strain evidence="2 3">LMG 24401</strain>
    </source>
</reference>
<accession>A0A085BME9</accession>
<keyword evidence="1" id="KW-0812">Transmembrane</keyword>
<feature type="transmembrane region" description="Helical" evidence="1">
    <location>
        <begin position="14"/>
        <end position="32"/>
    </location>
</feature>
<name>A0A085BME9_9FLAO</name>
<protein>
    <submittedName>
        <fullName evidence="2">Uncharacterized protein</fullName>
    </submittedName>
</protein>
<proteinExistence type="predicted"/>
<dbReference type="STRING" id="421072.SAMN04488097_1652"/>
<keyword evidence="3" id="KW-1185">Reference proteome</keyword>
<feature type="transmembrane region" description="Helical" evidence="1">
    <location>
        <begin position="123"/>
        <end position="140"/>
    </location>
</feature>
<dbReference type="AlphaFoldDB" id="A0A085BME9"/>
<dbReference type="Proteomes" id="UP000028623">
    <property type="component" value="Unassembled WGS sequence"/>
</dbReference>
<feature type="transmembrane region" description="Helical" evidence="1">
    <location>
        <begin position="90"/>
        <end position="111"/>
    </location>
</feature>